<dbReference type="Gene3D" id="3.40.50.300">
    <property type="entry name" value="P-loop containing nucleotide triphosphate hydrolases"/>
    <property type="match status" value="1"/>
</dbReference>
<evidence type="ECO:0000313" key="4">
    <source>
        <dbReference type="Proteomes" id="UP000698800"/>
    </source>
</evidence>
<organism evidence="3 4">
    <name type="scientific">Glutinoglossum americanum</name>
    <dbReference type="NCBI Taxonomy" id="1670608"/>
    <lineage>
        <taxon>Eukaryota</taxon>
        <taxon>Fungi</taxon>
        <taxon>Dikarya</taxon>
        <taxon>Ascomycota</taxon>
        <taxon>Pezizomycotina</taxon>
        <taxon>Geoglossomycetes</taxon>
        <taxon>Geoglossales</taxon>
        <taxon>Geoglossaceae</taxon>
        <taxon>Glutinoglossum</taxon>
    </lineage>
</organism>
<dbReference type="PANTHER" id="PTHR46082">
    <property type="entry name" value="ATP/GTP-BINDING PROTEIN-RELATED"/>
    <property type="match status" value="1"/>
</dbReference>
<reference evidence="3" key="1">
    <citation type="submission" date="2021-03" db="EMBL/GenBank/DDBJ databases">
        <title>Comparative genomics and phylogenomic investigation of the class Geoglossomycetes provide insights into ecological specialization and systematics.</title>
        <authorList>
            <person name="Melie T."/>
            <person name="Pirro S."/>
            <person name="Miller A.N."/>
            <person name="Quandt A."/>
        </authorList>
    </citation>
    <scope>NUCLEOTIDE SEQUENCE</scope>
    <source>
        <strain evidence="3">GBOQ0MN5Z8</strain>
    </source>
</reference>
<dbReference type="SUPFAM" id="SSF48452">
    <property type="entry name" value="TPR-like"/>
    <property type="match status" value="1"/>
</dbReference>
<gene>
    <name evidence="3" type="ORF">FGG08_001787</name>
</gene>
<dbReference type="InterPro" id="IPR053137">
    <property type="entry name" value="NLR-like"/>
</dbReference>
<dbReference type="Proteomes" id="UP000698800">
    <property type="component" value="Unassembled WGS sequence"/>
</dbReference>
<dbReference type="OrthoDB" id="674604at2759"/>
<dbReference type="Pfam" id="PF13424">
    <property type="entry name" value="TPR_12"/>
    <property type="match status" value="1"/>
</dbReference>
<dbReference type="Gene3D" id="1.25.40.10">
    <property type="entry name" value="Tetratricopeptide repeat domain"/>
    <property type="match status" value="1"/>
</dbReference>
<dbReference type="AlphaFoldDB" id="A0A9P8IAS9"/>
<dbReference type="Pfam" id="PF00931">
    <property type="entry name" value="NB-ARC"/>
    <property type="match status" value="1"/>
</dbReference>
<feature type="region of interest" description="Disordered" evidence="1">
    <location>
        <begin position="1"/>
        <end position="20"/>
    </location>
</feature>
<dbReference type="GO" id="GO:0043531">
    <property type="term" value="F:ADP binding"/>
    <property type="evidence" value="ECO:0007669"/>
    <property type="project" value="InterPro"/>
</dbReference>
<dbReference type="SMART" id="SM00028">
    <property type="entry name" value="TPR"/>
    <property type="match status" value="4"/>
</dbReference>
<dbReference type="SUPFAM" id="SSF52540">
    <property type="entry name" value="P-loop containing nucleoside triphosphate hydrolases"/>
    <property type="match status" value="1"/>
</dbReference>
<feature type="domain" description="NB-ARC" evidence="2">
    <location>
        <begin position="84"/>
        <end position="250"/>
    </location>
</feature>
<sequence>MAMDQNAHQQHEGGVAQGSPTFGSVHAYNSKVTQIGNIYARTVKLDANTLNNAGAALEEGFSNVTLQLVSSFVERPALHAALKSQLHDPLQEPARRSRVVVVQGLGGAGKTQLILNYIEEFRSDYFGVFWIDAEQRLSVEREFAQIYRLLFLSPVSAEQNLPCMGDIILRVKNRFSQGPQRWLWVFDSADSIEDPKDPNFLDITTFIPSAPSVHVLVTTRSSTAPRMTSLKAVEVREMEQGEALDLFWNCSGLVQAEATSEHLKAAESIVKELGCLALAINLAGSYISATPRVSSNLALYLLEYRERRRFLLAQKPNKLVHQYGESVLTTWETSFEAMRCRSSLACNLLALLAFLDPEDIYLDLFNMALNWDSRQGGEEVDLLGEWWGMISPGVPLNTYDIEAAFAVLESFSLVRRGQIQCSYSMHKLVHAWGYDRLDLAEQLAFGISAIFFLGAAITYCTPEPTGKLRLVRHLMANFTVASSMLFEGLEDEIYLIFLRQLQQSARFLDSIGRWTEEGYIETFGLKQCVRILGEEHPETISVMSNLAKTLGHQGKLEEAASMKKEVLEKRKRILGEEHPDTISAVGNLAVTLGAQGKLEEAVSMINKVLEKRKRILGEEHPETISAMGRLASMLGRQGKLEEAASMKKEVLEKRKRILGEEHHGTISALGNLANTLGAQGKLEEAVPMMKEVLEKRKRILGEEHPDTVTARHSLMILNLMNARGQENKVVLWCSIKI</sequence>
<protein>
    <recommendedName>
        <fullName evidence="2">NB-ARC domain-containing protein</fullName>
    </recommendedName>
</protein>
<evidence type="ECO:0000256" key="1">
    <source>
        <dbReference type="SAM" id="MobiDB-lite"/>
    </source>
</evidence>
<accession>A0A9P8IAS9</accession>
<evidence type="ECO:0000259" key="2">
    <source>
        <dbReference type="Pfam" id="PF00931"/>
    </source>
</evidence>
<dbReference type="InterPro" id="IPR011990">
    <property type="entry name" value="TPR-like_helical_dom_sf"/>
</dbReference>
<evidence type="ECO:0000313" key="3">
    <source>
        <dbReference type="EMBL" id="KAH0543886.1"/>
    </source>
</evidence>
<keyword evidence="4" id="KW-1185">Reference proteome</keyword>
<dbReference type="InterPro" id="IPR027417">
    <property type="entry name" value="P-loop_NTPase"/>
</dbReference>
<dbReference type="InterPro" id="IPR002182">
    <property type="entry name" value="NB-ARC"/>
</dbReference>
<proteinExistence type="predicted"/>
<dbReference type="EMBL" id="JAGHQL010000025">
    <property type="protein sequence ID" value="KAH0543886.1"/>
    <property type="molecule type" value="Genomic_DNA"/>
</dbReference>
<comment type="caution">
    <text evidence="3">The sequence shown here is derived from an EMBL/GenBank/DDBJ whole genome shotgun (WGS) entry which is preliminary data.</text>
</comment>
<name>A0A9P8IAS9_9PEZI</name>
<dbReference type="PANTHER" id="PTHR46082:SF6">
    <property type="entry name" value="AAA+ ATPASE DOMAIN-CONTAINING PROTEIN-RELATED"/>
    <property type="match status" value="1"/>
</dbReference>
<dbReference type="Pfam" id="PF13374">
    <property type="entry name" value="TPR_10"/>
    <property type="match status" value="2"/>
</dbReference>
<dbReference type="InterPro" id="IPR019734">
    <property type="entry name" value="TPR_rpt"/>
</dbReference>